<keyword evidence="2 3" id="KW-0802">TPR repeat</keyword>
<dbReference type="Gene3D" id="1.25.40.10">
    <property type="entry name" value="Tetratricopeptide repeat domain"/>
    <property type="match status" value="1"/>
</dbReference>
<name>A0ABR8CGA6_9CYAN</name>
<dbReference type="PANTHER" id="PTHR45188:SF2">
    <property type="entry name" value="DNAJ HOMOLOG SUBFAMILY C MEMBER 7"/>
    <property type="match status" value="1"/>
</dbReference>
<gene>
    <name evidence="6" type="ORF">H6G05_19270</name>
</gene>
<feature type="region of interest" description="Disordered" evidence="4">
    <location>
        <begin position="353"/>
        <end position="383"/>
    </location>
</feature>
<dbReference type="SUPFAM" id="SSF48452">
    <property type="entry name" value="TPR-like"/>
    <property type="match status" value="1"/>
</dbReference>
<sequence length="392" mass="42994">METPRTFRIDRGIGQYDFNDYYAVLGLPLTAESSLVRRRYLLIAKCLHPDIHGRSHSEKQIATQYLSKLVNPAYNVLSQERERTEYSAILKLLGKRLMKRNQKFLPQSDIAQKYLVSSKEVNYEQTIHEIAKQQYQDLGKALENIGLLSELNLVHILLQEGYKHAPSTPTVSSSNAYTSPAKPTSSDDTRIQNNNTSVNRASSTSNTGVNSTGTNRAGSSYSNSAGSYQMRSESQTPLRNNSSTSNTNAAKNTNQTANNNQASNKSNAADGSLNQYIRQAENFINQKLWASALKELRSAIQIDCNNSKCHALLGFVYMNQKLSGMAKVSFQQALKLNPDEPIAKQYIDQVSGTNASGTNAGGTNAGGTNSTKTDPKAKNDKKGGFFGWLGGG</sequence>
<keyword evidence="1" id="KW-0677">Repeat</keyword>
<dbReference type="InterPro" id="IPR001623">
    <property type="entry name" value="DnaJ_domain"/>
</dbReference>
<dbReference type="Proteomes" id="UP000618445">
    <property type="component" value="Unassembled WGS sequence"/>
</dbReference>
<dbReference type="Pfam" id="PF00226">
    <property type="entry name" value="DnaJ"/>
    <property type="match status" value="1"/>
</dbReference>
<reference evidence="6 7" key="1">
    <citation type="journal article" date="2020" name="ISME J.">
        <title>Comparative genomics reveals insights into cyanobacterial evolution and habitat adaptation.</title>
        <authorList>
            <person name="Chen M.Y."/>
            <person name="Teng W.K."/>
            <person name="Zhao L."/>
            <person name="Hu C.X."/>
            <person name="Zhou Y.K."/>
            <person name="Han B.P."/>
            <person name="Song L.R."/>
            <person name="Shu W.S."/>
        </authorList>
    </citation>
    <scope>NUCLEOTIDE SEQUENCE [LARGE SCALE GENOMIC DNA]</scope>
    <source>
        <strain evidence="6 7">FACHB-1050</strain>
    </source>
</reference>
<dbReference type="PANTHER" id="PTHR45188">
    <property type="entry name" value="DNAJ PROTEIN P58IPK HOMOLOG"/>
    <property type="match status" value="1"/>
</dbReference>
<feature type="compositionally biased region" description="Polar residues" evidence="4">
    <location>
        <begin position="229"/>
        <end position="239"/>
    </location>
</feature>
<organism evidence="6 7">
    <name type="scientific">Phormidium tenue FACHB-1050</name>
    <dbReference type="NCBI Taxonomy" id="2692857"/>
    <lineage>
        <taxon>Bacteria</taxon>
        <taxon>Bacillati</taxon>
        <taxon>Cyanobacteriota</taxon>
        <taxon>Cyanophyceae</taxon>
        <taxon>Oscillatoriophycideae</taxon>
        <taxon>Oscillatoriales</taxon>
        <taxon>Oscillatoriaceae</taxon>
        <taxon>Phormidium</taxon>
    </lineage>
</organism>
<evidence type="ECO:0000259" key="5">
    <source>
        <dbReference type="PROSITE" id="PS50076"/>
    </source>
</evidence>
<feature type="compositionally biased region" description="Basic and acidic residues" evidence="4">
    <location>
        <begin position="373"/>
        <end position="383"/>
    </location>
</feature>
<dbReference type="SUPFAM" id="SSF46565">
    <property type="entry name" value="Chaperone J-domain"/>
    <property type="match status" value="1"/>
</dbReference>
<proteinExistence type="predicted"/>
<feature type="repeat" description="TPR" evidence="3">
    <location>
        <begin position="307"/>
        <end position="340"/>
    </location>
</feature>
<evidence type="ECO:0000256" key="1">
    <source>
        <dbReference type="ARBA" id="ARBA00022737"/>
    </source>
</evidence>
<feature type="compositionally biased region" description="Low complexity" evidence="4">
    <location>
        <begin position="240"/>
        <end position="268"/>
    </location>
</feature>
<dbReference type="EMBL" id="JACJQY010000039">
    <property type="protein sequence ID" value="MBD2318980.1"/>
    <property type="molecule type" value="Genomic_DNA"/>
</dbReference>
<dbReference type="InterPro" id="IPR036869">
    <property type="entry name" value="J_dom_sf"/>
</dbReference>
<dbReference type="PROSITE" id="PS50076">
    <property type="entry name" value="DNAJ_2"/>
    <property type="match status" value="1"/>
</dbReference>
<dbReference type="SMART" id="SM00271">
    <property type="entry name" value="DnaJ"/>
    <property type="match status" value="1"/>
</dbReference>
<dbReference type="InterPro" id="IPR011990">
    <property type="entry name" value="TPR-like_helical_dom_sf"/>
</dbReference>
<feature type="compositionally biased region" description="Polar residues" evidence="4">
    <location>
        <begin position="191"/>
        <end position="201"/>
    </location>
</feature>
<evidence type="ECO:0000256" key="4">
    <source>
        <dbReference type="SAM" id="MobiDB-lite"/>
    </source>
</evidence>
<dbReference type="Gene3D" id="1.10.287.110">
    <property type="entry name" value="DnaJ domain"/>
    <property type="match status" value="1"/>
</dbReference>
<keyword evidence="7" id="KW-1185">Reference proteome</keyword>
<accession>A0ABR8CGA6</accession>
<evidence type="ECO:0000256" key="3">
    <source>
        <dbReference type="PROSITE-ProRule" id="PRU00339"/>
    </source>
</evidence>
<feature type="compositionally biased region" description="Low complexity" evidence="4">
    <location>
        <begin position="202"/>
        <end position="228"/>
    </location>
</feature>
<dbReference type="SMART" id="SM00028">
    <property type="entry name" value="TPR"/>
    <property type="match status" value="2"/>
</dbReference>
<dbReference type="CDD" id="cd06257">
    <property type="entry name" value="DnaJ"/>
    <property type="match status" value="1"/>
</dbReference>
<feature type="region of interest" description="Disordered" evidence="4">
    <location>
        <begin position="164"/>
        <end position="268"/>
    </location>
</feature>
<protein>
    <submittedName>
        <fullName evidence="6">DnaJ domain-containing protein</fullName>
    </submittedName>
</protein>
<dbReference type="InterPro" id="IPR019734">
    <property type="entry name" value="TPR_rpt"/>
</dbReference>
<comment type="caution">
    <text evidence="6">The sequence shown here is derived from an EMBL/GenBank/DDBJ whole genome shotgun (WGS) entry which is preliminary data.</text>
</comment>
<evidence type="ECO:0000313" key="7">
    <source>
        <dbReference type="Proteomes" id="UP000618445"/>
    </source>
</evidence>
<dbReference type="PROSITE" id="PS50005">
    <property type="entry name" value="TPR"/>
    <property type="match status" value="1"/>
</dbReference>
<evidence type="ECO:0000256" key="2">
    <source>
        <dbReference type="ARBA" id="ARBA00022803"/>
    </source>
</evidence>
<evidence type="ECO:0000313" key="6">
    <source>
        <dbReference type="EMBL" id="MBD2318980.1"/>
    </source>
</evidence>
<dbReference type="RefSeq" id="WP_190580499.1">
    <property type="nucleotide sequence ID" value="NZ_CAWPQU010000033.1"/>
</dbReference>
<feature type="domain" description="J" evidence="5">
    <location>
        <begin position="20"/>
        <end position="90"/>
    </location>
</feature>
<feature type="compositionally biased region" description="Polar residues" evidence="4">
    <location>
        <begin position="167"/>
        <end position="184"/>
    </location>
</feature>